<keyword evidence="6" id="KW-0378">Hydrolase</keyword>
<evidence type="ECO:0000256" key="2">
    <source>
        <dbReference type="ARBA" id="ARBA00007448"/>
    </source>
</evidence>
<dbReference type="SMART" id="SM01024">
    <property type="entry name" value="BCS1_N"/>
    <property type="match status" value="1"/>
</dbReference>
<dbReference type="Proteomes" id="UP001176521">
    <property type="component" value="Unassembled WGS sequence"/>
</dbReference>
<dbReference type="GO" id="GO:0016887">
    <property type="term" value="F:ATP hydrolysis activity"/>
    <property type="evidence" value="ECO:0007669"/>
    <property type="project" value="InterPro"/>
</dbReference>
<evidence type="ECO:0000256" key="4">
    <source>
        <dbReference type="ARBA" id="ARBA00022741"/>
    </source>
</evidence>
<keyword evidence="4 12" id="KW-0547">Nucleotide-binding</keyword>
<dbReference type="AlphaFoldDB" id="A0AAN6GAT3"/>
<comment type="similarity">
    <text evidence="2">Belongs to the AAA ATPase family. BCS1 subfamily.</text>
</comment>
<evidence type="ECO:0000256" key="12">
    <source>
        <dbReference type="RuleBase" id="RU003651"/>
    </source>
</evidence>
<evidence type="ECO:0000256" key="1">
    <source>
        <dbReference type="ARBA" id="ARBA00004434"/>
    </source>
</evidence>
<dbReference type="GO" id="GO:0034551">
    <property type="term" value="P:mitochondrial respiratory chain complex III assembly"/>
    <property type="evidence" value="ECO:0007669"/>
    <property type="project" value="UniProtKB-ARBA"/>
</dbReference>
<evidence type="ECO:0000259" key="15">
    <source>
        <dbReference type="SMART" id="SM01024"/>
    </source>
</evidence>
<dbReference type="EMBL" id="JAPDMQ010000520">
    <property type="protein sequence ID" value="KAK0523347.1"/>
    <property type="molecule type" value="Genomic_DNA"/>
</dbReference>
<keyword evidence="8" id="KW-1133">Transmembrane helix</keyword>
<evidence type="ECO:0000313" key="16">
    <source>
        <dbReference type="EMBL" id="KAK0523347.1"/>
    </source>
</evidence>
<comment type="caution">
    <text evidence="16">The sequence shown here is derived from an EMBL/GenBank/DDBJ whole genome shotgun (WGS) entry which is preliminary data.</text>
</comment>
<gene>
    <name evidence="16" type="primary">BCS1</name>
    <name evidence="16" type="ORF">OC842_006179</name>
</gene>
<sequence length="618" mass="66682">MARERAASAASNDAVCGGSDAGPLEFIGVKTSHPEDGPQSPLQGTFLGSLLPADNPLFTGGLSLMLIGASLAAGRKAIIALADLTQRRMLVSLEIPSRDKSHPWFLAWMSARAHELAARRALSGGQSGEPSRLRALLSRSHEVEIISHDLAVETTVRGPGAATRAANLGDPIHSAARMANLPSGSAQAGGGGADTRFSLVPGPGTHYFRYRGVWMRLHRERADRLLDVTTGAPWETIKLTTLYSARHLLPQLLAEARELSVRESEGKTVIYTAWGPDWRPFGQPRRPRELESVVLREGVKEELVKDVENFMRSGSWYADRGIPYRRGYLLYGPPGSGKSSLITALAGSHNLNICLLSLSDRGLTDDKLLHLLANAPEQSILILEDIDVAFASRDVSAYANSAPGGSSSGGAAPAHESKPAASAPAPTRTNITFSGLLNALDGVASSEERIVFMTTNYPERLDPALVRPGRVDRRFELGDADEEQVRRMMRRFYGNGSIVGPSAAAVIAKQVEKGRREEQAQAVDAEVEETAKRFARLVMDESARRRKAAGLDPSTGLPPLSSSPFSAAAKTAGIAWNVGRGGVSMAEVQGWFIREPESAAQACEAWERECRARWREQY</sequence>
<dbReference type="Gene3D" id="3.40.50.300">
    <property type="entry name" value="P-loop containing nucleotide triphosphate hydrolases"/>
    <property type="match status" value="1"/>
</dbReference>
<evidence type="ECO:0000256" key="10">
    <source>
        <dbReference type="ARBA" id="ARBA00023136"/>
    </source>
</evidence>
<comment type="catalytic activity">
    <reaction evidence="11">
        <text>ATP + H2O = ADP + phosphate + H(+)</text>
        <dbReference type="Rhea" id="RHEA:13065"/>
        <dbReference type="ChEBI" id="CHEBI:15377"/>
        <dbReference type="ChEBI" id="CHEBI:15378"/>
        <dbReference type="ChEBI" id="CHEBI:30616"/>
        <dbReference type="ChEBI" id="CHEBI:43474"/>
        <dbReference type="ChEBI" id="CHEBI:456216"/>
    </reaction>
    <physiologicalReaction direction="left-to-right" evidence="11">
        <dbReference type="Rhea" id="RHEA:13066"/>
    </physiologicalReaction>
</comment>
<protein>
    <submittedName>
        <fullName evidence="16">Complex III assembly protein translocase and chaperone</fullName>
    </submittedName>
</protein>
<dbReference type="Pfam" id="PF00004">
    <property type="entry name" value="AAA"/>
    <property type="match status" value="2"/>
</dbReference>
<dbReference type="InterPro" id="IPR027417">
    <property type="entry name" value="P-loop_NTPase"/>
</dbReference>
<dbReference type="Pfam" id="PF08740">
    <property type="entry name" value="BCS1_N"/>
    <property type="match status" value="1"/>
</dbReference>
<evidence type="ECO:0000256" key="11">
    <source>
        <dbReference type="ARBA" id="ARBA00048778"/>
    </source>
</evidence>
<accession>A0AAN6GAT3</accession>
<keyword evidence="10" id="KW-0472">Membrane</keyword>
<evidence type="ECO:0000256" key="6">
    <source>
        <dbReference type="ARBA" id="ARBA00022801"/>
    </source>
</evidence>
<evidence type="ECO:0000256" key="5">
    <source>
        <dbReference type="ARBA" id="ARBA00022792"/>
    </source>
</evidence>
<evidence type="ECO:0000256" key="13">
    <source>
        <dbReference type="SAM" id="MobiDB-lite"/>
    </source>
</evidence>
<dbReference type="CDD" id="cd19510">
    <property type="entry name" value="RecA-like_BCS1"/>
    <property type="match status" value="1"/>
</dbReference>
<dbReference type="SMART" id="SM00382">
    <property type="entry name" value="AAA"/>
    <property type="match status" value="1"/>
</dbReference>
<feature type="domain" description="BCS1 N-terminal" evidence="15">
    <location>
        <begin position="65"/>
        <end position="293"/>
    </location>
</feature>
<dbReference type="InterPro" id="IPR003960">
    <property type="entry name" value="ATPase_AAA_CS"/>
</dbReference>
<evidence type="ECO:0000256" key="9">
    <source>
        <dbReference type="ARBA" id="ARBA00023128"/>
    </source>
</evidence>
<comment type="subcellular location">
    <subcellularLocation>
        <location evidence="1">Mitochondrion inner membrane</location>
        <topology evidence="1">Single-pass membrane protein</topology>
    </subcellularLocation>
</comment>
<dbReference type="GO" id="GO:0005524">
    <property type="term" value="F:ATP binding"/>
    <property type="evidence" value="ECO:0007669"/>
    <property type="project" value="UniProtKB-KW"/>
</dbReference>
<dbReference type="GO" id="GO:0005743">
    <property type="term" value="C:mitochondrial inner membrane"/>
    <property type="evidence" value="ECO:0007669"/>
    <property type="project" value="UniProtKB-SubCell"/>
</dbReference>
<dbReference type="PANTHER" id="PTHR23070">
    <property type="entry name" value="BCS1 AAA-TYPE ATPASE"/>
    <property type="match status" value="1"/>
</dbReference>
<name>A0AAN6GAT3_9BASI</name>
<keyword evidence="7 12" id="KW-0067">ATP-binding</keyword>
<evidence type="ECO:0000256" key="3">
    <source>
        <dbReference type="ARBA" id="ARBA00022692"/>
    </source>
</evidence>
<evidence type="ECO:0000256" key="8">
    <source>
        <dbReference type="ARBA" id="ARBA00022989"/>
    </source>
</evidence>
<feature type="domain" description="AAA+ ATPase" evidence="14">
    <location>
        <begin position="324"/>
        <end position="481"/>
    </location>
</feature>
<dbReference type="PROSITE" id="PS00674">
    <property type="entry name" value="AAA"/>
    <property type="match status" value="1"/>
</dbReference>
<dbReference type="InterPro" id="IPR014851">
    <property type="entry name" value="BCS1_N"/>
</dbReference>
<dbReference type="InterPro" id="IPR003959">
    <property type="entry name" value="ATPase_AAA_core"/>
</dbReference>
<keyword evidence="3" id="KW-0812">Transmembrane</keyword>
<proteinExistence type="inferred from homology"/>
<dbReference type="InterPro" id="IPR050747">
    <property type="entry name" value="Mitochondrial_chaperone_BCS1"/>
</dbReference>
<dbReference type="InterPro" id="IPR003593">
    <property type="entry name" value="AAA+_ATPase"/>
</dbReference>
<keyword evidence="17" id="KW-1185">Reference proteome</keyword>
<keyword evidence="9" id="KW-0496">Mitochondrion</keyword>
<evidence type="ECO:0000256" key="7">
    <source>
        <dbReference type="ARBA" id="ARBA00022840"/>
    </source>
</evidence>
<feature type="compositionally biased region" description="Low complexity" evidence="13">
    <location>
        <begin position="401"/>
        <end position="414"/>
    </location>
</feature>
<feature type="region of interest" description="Disordered" evidence="13">
    <location>
        <begin position="401"/>
        <end position="427"/>
    </location>
</feature>
<organism evidence="16 17">
    <name type="scientific">Tilletia horrida</name>
    <dbReference type="NCBI Taxonomy" id="155126"/>
    <lineage>
        <taxon>Eukaryota</taxon>
        <taxon>Fungi</taxon>
        <taxon>Dikarya</taxon>
        <taxon>Basidiomycota</taxon>
        <taxon>Ustilaginomycotina</taxon>
        <taxon>Exobasidiomycetes</taxon>
        <taxon>Tilletiales</taxon>
        <taxon>Tilletiaceae</taxon>
        <taxon>Tilletia</taxon>
    </lineage>
</organism>
<keyword evidence="5" id="KW-0999">Mitochondrion inner membrane</keyword>
<dbReference type="SUPFAM" id="SSF52540">
    <property type="entry name" value="P-loop containing nucleoside triphosphate hydrolases"/>
    <property type="match status" value="1"/>
</dbReference>
<evidence type="ECO:0000259" key="14">
    <source>
        <dbReference type="SMART" id="SM00382"/>
    </source>
</evidence>
<dbReference type="FunFam" id="3.40.50.300:FF:000768">
    <property type="entry name" value="Probable mitochondrial chaperone bcs1"/>
    <property type="match status" value="1"/>
</dbReference>
<evidence type="ECO:0000313" key="17">
    <source>
        <dbReference type="Proteomes" id="UP001176521"/>
    </source>
</evidence>
<reference evidence="16" key="1">
    <citation type="journal article" date="2023" name="PhytoFront">
        <title>Draft Genome Resources of Seven Strains of Tilletia horrida, Causal Agent of Kernel Smut of Rice.</title>
        <authorList>
            <person name="Khanal S."/>
            <person name="Antony Babu S."/>
            <person name="Zhou X.G."/>
        </authorList>
    </citation>
    <scope>NUCLEOTIDE SEQUENCE</scope>
    <source>
        <strain evidence="16">TX3</strain>
    </source>
</reference>